<proteinExistence type="inferred from homology"/>
<dbReference type="STRING" id="77020.A0A0M8MMG9"/>
<evidence type="ECO:0000256" key="4">
    <source>
        <dbReference type="ARBA" id="ARBA00022755"/>
    </source>
</evidence>
<evidence type="ECO:0000313" key="11">
    <source>
        <dbReference type="EMBL" id="KOS13097.1"/>
    </source>
</evidence>
<evidence type="ECO:0000313" key="12">
    <source>
        <dbReference type="Proteomes" id="UP000037751"/>
    </source>
</evidence>
<accession>A0A0M8MMG9</accession>
<dbReference type="VEuPathDB" id="FungiDB:Malapachy_1595"/>
<feature type="region of interest" description="Disordered" evidence="9">
    <location>
        <begin position="103"/>
        <end position="140"/>
    </location>
</feature>
<feature type="compositionally biased region" description="Basic and acidic residues" evidence="9">
    <location>
        <begin position="1"/>
        <end position="10"/>
    </location>
</feature>
<name>A0A0M8MMG9_9BASI</name>
<dbReference type="RefSeq" id="XP_017990729.1">
    <property type="nucleotide sequence ID" value="XM_018136098.1"/>
</dbReference>
<dbReference type="PANTHER" id="PTHR43369:SF2">
    <property type="entry name" value="PHOSPHORIBOSYLGLYCINAMIDE FORMYLTRANSFERASE"/>
    <property type="match status" value="1"/>
</dbReference>
<dbReference type="OrthoDB" id="5575075at2759"/>
<dbReference type="Proteomes" id="UP000037751">
    <property type="component" value="Unassembled WGS sequence"/>
</dbReference>
<dbReference type="SUPFAM" id="SSF53328">
    <property type="entry name" value="Formyltransferase"/>
    <property type="match status" value="1"/>
</dbReference>
<organism evidence="11 12">
    <name type="scientific">Malassezia pachydermatis</name>
    <dbReference type="NCBI Taxonomy" id="77020"/>
    <lineage>
        <taxon>Eukaryota</taxon>
        <taxon>Fungi</taxon>
        <taxon>Dikarya</taxon>
        <taxon>Basidiomycota</taxon>
        <taxon>Ustilaginomycotina</taxon>
        <taxon>Malasseziomycetes</taxon>
        <taxon>Malasseziales</taxon>
        <taxon>Malasseziaceae</taxon>
        <taxon>Malassezia</taxon>
    </lineage>
</organism>
<sequence>MSDGVSDSKADTSPSRAKSLLSRYGGENGPTGHASMGDSESPVSLSSFIGGKAQTPRLGKLAGDGRTSMSPDSEKEFQGLPGMAKPGSMASFMEQRQREMFPEHAKEAVSPPSELGPEPAAKQEKKETPSVTSLPKRSTSGKEMVVLISGSGSNLQALIDATCGDKPVIPDAQIVRVISNRMKVFGLERARNVEPPIPTQVHSLKTYQNRNPGKTRDDYDLVLAERVLGEGRLPDLIVLAGFMHIVSETFLSALGHETSLASPPAFSKRPPHPIPIINLHPALPGAFDGAGAIERAYEAFQEGKIEHTGVMVHKVVAEVDRGAPIIVRKVPIYKEDSLDDLETRMHSVEHEIIVEAAAKVLAGAEEMAVEPVPPVHSQEPTVFLRWGKDKSWTPVPQPLVVYDSDVIWVQGATPFLWLGHAVTDGWDAVLPKGDCAKIQASATIIHQGREPTTFLQVVGGVLVTRQGEPDASEPTEQLFTVRHGEHGIYIDEVAFAAASVSAAFSAVACTSRGLFVWHGLGSGSEQREHATKWARLLGSSSKELDSSSFFALFKDDVYADGWHHRHRTSLPPSQREAVMYSPASSSAPVPFSLGAIQSNAITLVDGRLEIYVIVGAQARGDRKGIDAALARAEKLAQRSDPTQMQPAIHVLVLPSVAPLDLVTLARDPWYANVFTAEADKSTAIFMNVHSLAEAKAQLAGARPAPPSTLPTNRNFLPVGVQPGA</sequence>
<evidence type="ECO:0000256" key="5">
    <source>
        <dbReference type="ARBA" id="ARBA00038440"/>
    </source>
</evidence>
<feature type="compositionally biased region" description="Polar residues" evidence="9">
    <location>
        <begin position="129"/>
        <end position="138"/>
    </location>
</feature>
<dbReference type="PROSITE" id="PS00373">
    <property type="entry name" value="GART"/>
    <property type="match status" value="1"/>
</dbReference>
<dbReference type="InterPro" id="IPR036477">
    <property type="entry name" value="Formyl_transf_N_sf"/>
</dbReference>
<evidence type="ECO:0000256" key="7">
    <source>
        <dbReference type="ARBA" id="ARBA00041682"/>
    </source>
</evidence>
<feature type="region of interest" description="Disordered" evidence="9">
    <location>
        <begin position="1"/>
        <end position="84"/>
    </location>
</feature>
<comment type="pathway">
    <text evidence="1">Purine metabolism; IMP biosynthesis via de novo pathway; N(2)-formyl-N(1)-(5-phospho-D-ribosyl)glycinamide from N(1)-(5-phospho-D-ribosyl)glycinamide (10-formyl THF route): step 1/1.</text>
</comment>
<dbReference type="InterPro" id="IPR002376">
    <property type="entry name" value="Formyl_transf_N"/>
</dbReference>
<dbReference type="GO" id="GO:0006189">
    <property type="term" value="P:'de novo' IMP biosynthetic process"/>
    <property type="evidence" value="ECO:0007669"/>
    <property type="project" value="UniProtKB-UniPathway"/>
</dbReference>
<evidence type="ECO:0000256" key="3">
    <source>
        <dbReference type="ARBA" id="ARBA00022679"/>
    </source>
</evidence>
<feature type="region of interest" description="Disordered" evidence="9">
    <location>
        <begin position="702"/>
        <end position="724"/>
    </location>
</feature>
<dbReference type="GeneID" id="28727973"/>
<keyword evidence="12" id="KW-1185">Reference proteome</keyword>
<dbReference type="EMBL" id="LGAV01000007">
    <property type="protein sequence ID" value="KOS13097.1"/>
    <property type="molecule type" value="Genomic_DNA"/>
</dbReference>
<keyword evidence="4" id="KW-0658">Purine biosynthesis</keyword>
<dbReference type="InterPro" id="IPR001555">
    <property type="entry name" value="GART_AS"/>
</dbReference>
<evidence type="ECO:0000259" key="10">
    <source>
        <dbReference type="Pfam" id="PF00551"/>
    </source>
</evidence>
<dbReference type="NCBIfam" id="TIGR00639">
    <property type="entry name" value="PurN"/>
    <property type="match status" value="1"/>
</dbReference>
<comment type="catalytic activity">
    <reaction evidence="8">
        <text>N(1)-(5-phospho-beta-D-ribosyl)glycinamide + (6R)-10-formyltetrahydrofolate = N(2)-formyl-N(1)-(5-phospho-beta-D-ribosyl)glycinamide + (6S)-5,6,7,8-tetrahydrofolate + H(+)</text>
        <dbReference type="Rhea" id="RHEA:15053"/>
        <dbReference type="ChEBI" id="CHEBI:15378"/>
        <dbReference type="ChEBI" id="CHEBI:57453"/>
        <dbReference type="ChEBI" id="CHEBI:143788"/>
        <dbReference type="ChEBI" id="CHEBI:147286"/>
        <dbReference type="ChEBI" id="CHEBI:195366"/>
        <dbReference type="EC" id="2.1.2.2"/>
    </reaction>
</comment>
<evidence type="ECO:0000256" key="8">
    <source>
        <dbReference type="ARBA" id="ARBA00047664"/>
    </source>
</evidence>
<evidence type="ECO:0000256" key="1">
    <source>
        <dbReference type="ARBA" id="ARBA00005054"/>
    </source>
</evidence>
<dbReference type="InterPro" id="IPR004607">
    <property type="entry name" value="GART"/>
</dbReference>
<dbReference type="GO" id="GO:0005737">
    <property type="term" value="C:cytoplasm"/>
    <property type="evidence" value="ECO:0007669"/>
    <property type="project" value="TreeGrafter"/>
</dbReference>
<dbReference type="AlphaFoldDB" id="A0A0M8MMG9"/>
<keyword evidence="3 11" id="KW-0808">Transferase</keyword>
<dbReference type="CDD" id="cd08645">
    <property type="entry name" value="FMT_core_GART"/>
    <property type="match status" value="1"/>
</dbReference>
<dbReference type="EC" id="2.1.2.2" evidence="2"/>
<evidence type="ECO:0000256" key="6">
    <source>
        <dbReference type="ARBA" id="ARBA00041324"/>
    </source>
</evidence>
<evidence type="ECO:0000256" key="9">
    <source>
        <dbReference type="SAM" id="MobiDB-lite"/>
    </source>
</evidence>
<feature type="domain" description="Formyl transferase N-terminal" evidence="10">
    <location>
        <begin position="143"/>
        <end position="256"/>
    </location>
</feature>
<comment type="similarity">
    <text evidence="5">Belongs to the GART family.</text>
</comment>
<evidence type="ECO:0000256" key="2">
    <source>
        <dbReference type="ARBA" id="ARBA00012254"/>
    </source>
</evidence>
<feature type="domain" description="Formyl transferase N-terminal" evidence="10">
    <location>
        <begin position="264"/>
        <end position="356"/>
    </location>
</feature>
<protein>
    <recommendedName>
        <fullName evidence="2">phosphoribosylglycinamide formyltransferase 1</fullName>
        <ecNumber evidence="2">2.1.2.2</ecNumber>
    </recommendedName>
    <alternativeName>
        <fullName evidence="7">5'-phosphoribosylglycinamide transformylase</fullName>
    </alternativeName>
    <alternativeName>
        <fullName evidence="6">GAR transformylase</fullName>
    </alternativeName>
</protein>
<dbReference type="GO" id="GO:0004644">
    <property type="term" value="F:phosphoribosylglycinamide formyltransferase activity"/>
    <property type="evidence" value="ECO:0007669"/>
    <property type="project" value="UniProtKB-EC"/>
</dbReference>
<reference evidence="11 12" key="1">
    <citation type="submission" date="2015-07" db="EMBL/GenBank/DDBJ databases">
        <title>Draft Genome Sequence of Malassezia furfur CBS1878 and Malassezia pachydermatis CBS1879.</title>
        <authorList>
            <person name="Triana S."/>
            <person name="Ohm R."/>
            <person name="Gonzalez A."/>
            <person name="DeCock H."/>
            <person name="Restrepo S."/>
            <person name="Celis A."/>
        </authorList>
    </citation>
    <scope>NUCLEOTIDE SEQUENCE [LARGE SCALE GENOMIC DNA]</scope>
    <source>
        <strain evidence="11 12">CBS 1879</strain>
    </source>
</reference>
<comment type="caution">
    <text evidence="11">The sequence shown here is derived from an EMBL/GenBank/DDBJ whole genome shotgun (WGS) entry which is preliminary data.</text>
</comment>
<dbReference type="UniPathway" id="UPA00074">
    <property type="reaction ID" value="UER00126"/>
</dbReference>
<dbReference type="Pfam" id="PF00551">
    <property type="entry name" value="Formyl_trans_N"/>
    <property type="match status" value="2"/>
</dbReference>
<dbReference type="Gene3D" id="3.40.50.170">
    <property type="entry name" value="Formyl transferase, N-terminal domain"/>
    <property type="match status" value="1"/>
</dbReference>
<gene>
    <name evidence="11" type="ORF">Malapachy_1595</name>
</gene>
<dbReference type="PANTHER" id="PTHR43369">
    <property type="entry name" value="PHOSPHORIBOSYLGLYCINAMIDE FORMYLTRANSFERASE"/>
    <property type="match status" value="1"/>
</dbReference>